<protein>
    <submittedName>
        <fullName evidence="2">Nitrile hydratase subunit beta</fullName>
    </submittedName>
</protein>
<name>A0A975U2R3_9PROT</name>
<feature type="domain" description="Nitrile hydratase beta subunit" evidence="1">
    <location>
        <begin position="41"/>
        <end position="137"/>
    </location>
</feature>
<dbReference type="InterPro" id="IPR024690">
    <property type="entry name" value="CN_hydtase_beta_dom_C"/>
</dbReference>
<dbReference type="Proteomes" id="UP000694001">
    <property type="component" value="Chromosome"/>
</dbReference>
<evidence type="ECO:0000313" key="2">
    <source>
        <dbReference type="EMBL" id="QXM24882.1"/>
    </source>
</evidence>
<keyword evidence="3" id="KW-1185">Reference proteome</keyword>
<reference evidence="2" key="1">
    <citation type="submission" date="2021-06" db="EMBL/GenBank/DDBJ databases">
        <title>Elioraea tepida, sp. nov., a moderately thermophilic aerobic anoxygenic phototrophic bacterium isolated from an alkaline siliceous hot spring mat community in Yellowstone National Park, WY, USA.</title>
        <authorList>
            <person name="Saini M.K."/>
            <person name="Yoshida S."/>
            <person name="Sebastian A."/>
            <person name="Hirose S."/>
            <person name="Hara E."/>
            <person name="Tamaki H."/>
            <person name="Soulier N.T."/>
            <person name="Albert I."/>
            <person name="Hanada S."/>
            <person name="Bryant D.A."/>
            <person name="Tank M."/>
        </authorList>
    </citation>
    <scope>NUCLEOTIDE SEQUENCE</scope>
    <source>
        <strain evidence="2">MS-P2</strain>
    </source>
</reference>
<dbReference type="RefSeq" id="WP_218285939.1">
    <property type="nucleotide sequence ID" value="NZ_CP076448.1"/>
</dbReference>
<proteinExistence type="predicted"/>
<sequence length="140" mass="15756">MHDHRPGTRRTPRHGWRQPRLLAQSVAADARWHVAGEWGVNARFRPGDAVRVAAERPAISAGRPHFRTPHYVRGRNGVVAEVMGPFCNPEGLATGGDGLPMQVLYRIRFSKPQLWPDYAGPGDDPLEVEIYEHWLEPHDA</sequence>
<dbReference type="EMBL" id="CP076448">
    <property type="protein sequence ID" value="QXM24882.1"/>
    <property type="molecule type" value="Genomic_DNA"/>
</dbReference>
<organism evidence="2 3">
    <name type="scientific">Elioraea tepida</name>
    <dbReference type="NCBI Taxonomy" id="2843330"/>
    <lineage>
        <taxon>Bacteria</taxon>
        <taxon>Pseudomonadati</taxon>
        <taxon>Pseudomonadota</taxon>
        <taxon>Alphaproteobacteria</taxon>
        <taxon>Acetobacterales</taxon>
        <taxon>Elioraeaceae</taxon>
        <taxon>Elioraea</taxon>
    </lineage>
</organism>
<evidence type="ECO:0000313" key="3">
    <source>
        <dbReference type="Proteomes" id="UP000694001"/>
    </source>
</evidence>
<accession>A0A975U2R3</accession>
<evidence type="ECO:0000259" key="1">
    <source>
        <dbReference type="Pfam" id="PF02211"/>
    </source>
</evidence>
<dbReference type="Pfam" id="PF02211">
    <property type="entry name" value="NHase_beta_C"/>
    <property type="match status" value="1"/>
</dbReference>
<gene>
    <name evidence="2" type="ORF">KO353_00995</name>
</gene>
<dbReference type="AlphaFoldDB" id="A0A975U2R3"/>
<dbReference type="KEGG" id="elio:KO353_00995"/>